<comment type="similarity">
    <text evidence="22">Belongs to the protein kinase superfamily. Tyr protein kinase family. Insulin receptor subfamily.</text>
</comment>
<feature type="transmembrane region" description="Helical" evidence="24">
    <location>
        <begin position="979"/>
        <end position="1005"/>
    </location>
</feature>
<dbReference type="OrthoDB" id="5809444at2759"/>
<keyword evidence="7" id="KW-0479">Metal-binding</keyword>
<keyword evidence="15" id="KW-0829">Tyrosine-protein kinase</keyword>
<dbReference type="InterPro" id="IPR000494">
    <property type="entry name" value="Rcpt_L-dom"/>
</dbReference>
<evidence type="ECO:0000256" key="21">
    <source>
        <dbReference type="PROSITE-ProRule" id="PRU10141"/>
    </source>
</evidence>
<dbReference type="SUPFAM" id="SSF49265">
    <property type="entry name" value="Fibronectin type III"/>
    <property type="match status" value="2"/>
</dbReference>
<dbReference type="PROSITE" id="PS50011">
    <property type="entry name" value="PROTEIN_KINASE_DOM"/>
    <property type="match status" value="1"/>
</dbReference>
<keyword evidence="19" id="KW-0464">Manganese</keyword>
<dbReference type="InterPro" id="IPR001245">
    <property type="entry name" value="Ser-Thr/Tyr_kinase_cat_dom"/>
</dbReference>
<protein>
    <recommendedName>
        <fullName evidence="22">Tyrosine-protein kinase receptor</fullName>
        <ecNumber evidence="22">2.7.10.1</ecNumber>
    </recommendedName>
</protein>
<dbReference type="SUPFAM" id="SSF52058">
    <property type="entry name" value="L domain-like"/>
    <property type="match status" value="2"/>
</dbReference>
<dbReference type="PANTHER" id="PTHR24416">
    <property type="entry name" value="TYROSINE-PROTEIN KINASE RECEPTOR"/>
    <property type="match status" value="1"/>
</dbReference>
<evidence type="ECO:0000256" key="22">
    <source>
        <dbReference type="RuleBase" id="RU000312"/>
    </source>
</evidence>
<dbReference type="PRINTS" id="PR00109">
    <property type="entry name" value="TYRKINASE"/>
</dbReference>
<evidence type="ECO:0000256" key="19">
    <source>
        <dbReference type="ARBA" id="ARBA00023211"/>
    </source>
</evidence>
<feature type="compositionally biased region" description="Polar residues" evidence="23">
    <location>
        <begin position="1748"/>
        <end position="1758"/>
    </location>
</feature>
<evidence type="ECO:0000256" key="15">
    <source>
        <dbReference type="ARBA" id="ARBA00023137"/>
    </source>
</evidence>
<dbReference type="InterPro" id="IPR008266">
    <property type="entry name" value="Tyr_kinase_AS"/>
</dbReference>
<keyword evidence="29" id="KW-1185">Reference proteome</keyword>
<evidence type="ECO:0000256" key="5">
    <source>
        <dbReference type="ARBA" id="ARBA00022685"/>
    </source>
</evidence>
<evidence type="ECO:0000256" key="3">
    <source>
        <dbReference type="ARBA" id="ARBA00022553"/>
    </source>
</evidence>
<evidence type="ECO:0000256" key="17">
    <source>
        <dbReference type="ARBA" id="ARBA00023170"/>
    </source>
</evidence>
<feature type="region of interest" description="Disordered" evidence="23">
    <location>
        <begin position="1367"/>
        <end position="1386"/>
    </location>
</feature>
<dbReference type="GO" id="GO:0005899">
    <property type="term" value="C:insulin receptor complex"/>
    <property type="evidence" value="ECO:0007669"/>
    <property type="project" value="TreeGrafter"/>
</dbReference>
<evidence type="ECO:0000313" key="29">
    <source>
        <dbReference type="Proteomes" id="UP000271974"/>
    </source>
</evidence>
<reference evidence="28 29" key="1">
    <citation type="submission" date="2019-01" db="EMBL/GenBank/DDBJ databases">
        <title>A draft genome assembly of the solar-powered sea slug Elysia chlorotica.</title>
        <authorList>
            <person name="Cai H."/>
            <person name="Li Q."/>
            <person name="Fang X."/>
            <person name="Li J."/>
            <person name="Curtis N.E."/>
            <person name="Altenburger A."/>
            <person name="Shibata T."/>
            <person name="Feng M."/>
            <person name="Maeda T."/>
            <person name="Schwartz J.A."/>
            <person name="Shigenobu S."/>
            <person name="Lundholm N."/>
            <person name="Nishiyama T."/>
            <person name="Yang H."/>
            <person name="Hasebe M."/>
            <person name="Li S."/>
            <person name="Pierce S.K."/>
            <person name="Wang J."/>
        </authorList>
    </citation>
    <scope>NUCLEOTIDE SEQUENCE [LARGE SCALE GENOMIC DNA]</scope>
    <source>
        <strain evidence="28">EC2010</strain>
        <tissue evidence="28">Whole organism of an adult</tissue>
    </source>
</reference>
<dbReference type="InterPro" id="IPR006212">
    <property type="entry name" value="Furin_repeat"/>
</dbReference>
<keyword evidence="3 22" id="KW-0597">Phosphoprotein</keyword>
<evidence type="ECO:0000256" key="25">
    <source>
        <dbReference type="SAM" id="SignalP"/>
    </source>
</evidence>
<keyword evidence="14 24" id="KW-0472">Membrane</keyword>
<keyword evidence="10 21" id="KW-0547">Nucleotide-binding</keyword>
<dbReference type="InterPro" id="IPR036116">
    <property type="entry name" value="FN3_sf"/>
</dbReference>
<feature type="domain" description="Protein kinase" evidence="26">
    <location>
        <begin position="1042"/>
        <end position="1317"/>
    </location>
</feature>
<dbReference type="Pfam" id="PF07714">
    <property type="entry name" value="PK_Tyr_Ser-Thr"/>
    <property type="match status" value="1"/>
</dbReference>
<evidence type="ECO:0000256" key="24">
    <source>
        <dbReference type="SAM" id="Phobius"/>
    </source>
</evidence>
<evidence type="ECO:0000256" key="1">
    <source>
        <dbReference type="ARBA" id="ARBA00001936"/>
    </source>
</evidence>
<dbReference type="Proteomes" id="UP000271974">
    <property type="component" value="Unassembled WGS sequence"/>
</dbReference>
<dbReference type="InterPro" id="IPR009030">
    <property type="entry name" value="Growth_fac_rcpt_cys_sf"/>
</dbReference>
<feature type="domain" description="Fibronectin type-III" evidence="27">
    <location>
        <begin position="874"/>
        <end position="975"/>
    </location>
</feature>
<dbReference type="GO" id="GO:0046872">
    <property type="term" value="F:metal ion binding"/>
    <property type="evidence" value="ECO:0007669"/>
    <property type="project" value="UniProtKB-KW"/>
</dbReference>
<dbReference type="CDD" id="cd05032">
    <property type="entry name" value="PTKc_InsR_like"/>
    <property type="match status" value="1"/>
</dbReference>
<evidence type="ECO:0000256" key="23">
    <source>
        <dbReference type="SAM" id="MobiDB-lite"/>
    </source>
</evidence>
<dbReference type="InterPro" id="IPR017441">
    <property type="entry name" value="Protein_kinase_ATP_BS"/>
</dbReference>
<dbReference type="SUPFAM" id="SSF57184">
    <property type="entry name" value="Growth factor receptor domain"/>
    <property type="match status" value="1"/>
</dbReference>
<dbReference type="STRING" id="188477.A0A433U8X7"/>
<feature type="domain" description="Fibronectin type-III" evidence="27">
    <location>
        <begin position="617"/>
        <end position="714"/>
    </location>
</feature>
<evidence type="ECO:0000256" key="11">
    <source>
        <dbReference type="ARBA" id="ARBA00022777"/>
    </source>
</evidence>
<feature type="compositionally biased region" description="Polar residues" evidence="23">
    <location>
        <begin position="1678"/>
        <end position="1690"/>
    </location>
</feature>
<evidence type="ECO:0000256" key="6">
    <source>
        <dbReference type="ARBA" id="ARBA00022692"/>
    </source>
</evidence>
<dbReference type="CDD" id="cd00063">
    <property type="entry name" value="FN3"/>
    <property type="match status" value="3"/>
</dbReference>
<keyword evidence="5" id="KW-0165">Cleavage on pair of basic residues</keyword>
<dbReference type="SMART" id="SM00219">
    <property type="entry name" value="TyrKc"/>
    <property type="match status" value="1"/>
</dbReference>
<comment type="subcellular location">
    <subcellularLocation>
        <location evidence="2">Membrane</location>
        <topology evidence="2">Single-pass type I membrane protein</topology>
    </subcellularLocation>
</comment>
<dbReference type="SMART" id="SM00060">
    <property type="entry name" value="FN3"/>
    <property type="match status" value="3"/>
</dbReference>
<dbReference type="Gene3D" id="3.30.200.20">
    <property type="entry name" value="Phosphorylase Kinase, domain 1"/>
    <property type="match status" value="1"/>
</dbReference>
<dbReference type="InterPro" id="IPR050122">
    <property type="entry name" value="RTK"/>
</dbReference>
<dbReference type="SUPFAM" id="SSF56112">
    <property type="entry name" value="Protein kinase-like (PK-like)"/>
    <property type="match status" value="1"/>
</dbReference>
<evidence type="ECO:0000256" key="8">
    <source>
        <dbReference type="ARBA" id="ARBA00022729"/>
    </source>
</evidence>
<comment type="cofactor">
    <cofactor evidence="1">
        <name>Mn(2+)</name>
        <dbReference type="ChEBI" id="CHEBI:29035"/>
    </cofactor>
</comment>
<evidence type="ECO:0000256" key="20">
    <source>
        <dbReference type="ARBA" id="ARBA00051243"/>
    </source>
</evidence>
<evidence type="ECO:0000256" key="7">
    <source>
        <dbReference type="ARBA" id="ARBA00022723"/>
    </source>
</evidence>
<evidence type="ECO:0000259" key="26">
    <source>
        <dbReference type="PROSITE" id="PS50011"/>
    </source>
</evidence>
<dbReference type="Gene3D" id="3.80.20.20">
    <property type="entry name" value="Receptor L-domain"/>
    <property type="match status" value="2"/>
</dbReference>
<keyword evidence="16" id="KW-1015">Disulfide bond</keyword>
<evidence type="ECO:0000256" key="13">
    <source>
        <dbReference type="ARBA" id="ARBA00022989"/>
    </source>
</evidence>
<dbReference type="GO" id="GO:0030424">
    <property type="term" value="C:axon"/>
    <property type="evidence" value="ECO:0007669"/>
    <property type="project" value="TreeGrafter"/>
</dbReference>
<dbReference type="EMBL" id="RQTK01000037">
    <property type="protein sequence ID" value="RUS90236.1"/>
    <property type="molecule type" value="Genomic_DNA"/>
</dbReference>
<dbReference type="GO" id="GO:0043410">
    <property type="term" value="P:positive regulation of MAPK cascade"/>
    <property type="evidence" value="ECO:0007669"/>
    <property type="project" value="TreeGrafter"/>
</dbReference>
<keyword evidence="12 21" id="KW-0067">ATP-binding</keyword>
<dbReference type="PROSITE" id="PS00239">
    <property type="entry name" value="RECEPTOR_TYR_KIN_II"/>
    <property type="match status" value="1"/>
</dbReference>
<comment type="caution">
    <text evidence="28">The sequence shown here is derived from an EMBL/GenBank/DDBJ whole genome shotgun (WGS) entry which is preliminary data.</text>
</comment>
<feature type="signal peptide" evidence="25">
    <location>
        <begin position="1"/>
        <end position="31"/>
    </location>
</feature>
<keyword evidence="6 22" id="KW-0812">Transmembrane</keyword>
<evidence type="ECO:0000313" key="28">
    <source>
        <dbReference type="EMBL" id="RUS90236.1"/>
    </source>
</evidence>
<dbReference type="InterPro" id="IPR036941">
    <property type="entry name" value="Rcpt_L-dom_sf"/>
</dbReference>
<dbReference type="Gene3D" id="2.60.40.10">
    <property type="entry name" value="Immunoglobulins"/>
    <property type="match status" value="3"/>
</dbReference>
<keyword evidence="17 22" id="KW-0675">Receptor</keyword>
<keyword evidence="11" id="KW-0418">Kinase</keyword>
<evidence type="ECO:0000256" key="14">
    <source>
        <dbReference type="ARBA" id="ARBA00023136"/>
    </source>
</evidence>
<dbReference type="Gene3D" id="1.10.510.10">
    <property type="entry name" value="Transferase(Phosphotransferase) domain 1"/>
    <property type="match status" value="1"/>
</dbReference>
<dbReference type="Gene3D" id="2.10.220.10">
    <property type="entry name" value="Hormone Receptor, Insulin-like Growth Factor Receptor 1, Chain A, domain 2"/>
    <property type="match status" value="1"/>
</dbReference>
<evidence type="ECO:0000256" key="18">
    <source>
        <dbReference type="ARBA" id="ARBA00023180"/>
    </source>
</evidence>
<keyword evidence="4" id="KW-0808">Transferase</keyword>
<sequence>MGLKARERIKLYLRIPLLLLAISSSFVTASATECAPNNSFKPTPDGVCSDIDIKNDIRNLRKLENCTVIEGYLRISLIEHVQNVDYAQYRFPKLREITDYVLLYRVYGLTTLRDMFPNLTVIRGRILFTNFALVAFEMIDLEDLGLISLQNISRGGVRLAKNKKLCFINTVDWARLGVRPEEQDFKLNREESQCVNLCPKSCATTKVDGVLSRRCWTSTHCQKNLDCKCGINRACTDDGECCHPYCLGGCTGSQAEDCFTCRDVVFKNNCQLQCPHSTYMYFDRRCLTDKECMKMPDSTSSPGSSVLYNDKNGPNKCLKECPADYIVEVDKKSQLRKCVRCEGPCPKECEAKIIHNIQSVQELSGCSKIIGDLTIEIVVSNVAEEMEKGLGRIKEITGELHIRHSFPLLNLFFFKSLEIIRGEGKEESLSVASNKNLQELFPEEQMKNMKVLKKVFVDQNPKLCKSKVLELQKYLNLSDSMITIGINGHDMPCADKHLNLTIGRITHENAVLEWEQVSDGDQRRVLSYIINYKEIKDKFVDVNIYQGRDACSEDVWMTFEKKSNNEEERGSLKAMIKELKPFTTYAVYIQAYTLSTASHSAMTQVETFTTNPWDPSKPRDVEVTANGPHELRVKWTEPKKPNGIIDHYVVLYQREELNKKEFDKRDYCKHPVVTVKKKKKEELDEKDKYLNSNNSNCCACPKSKSELEAEAKKQQMDIYFEDFIHGSLYCKRYRELPFELDKNIVDLTLEDLSKPDLFVEYGPNNTNVSAKKLQGLQSYNVPLGEQQTAQSAAGGNVNATAGVDSASKNKTEGPVEVTVNSTELILNKLEHFREYSIMVKACHEANPVTKEKLCSALAITQGRTEALPSFDIINTTTIEVNHVTNKSSEAIIKWGLPGNPNGLTVKFLLYYKPANQENAGWYEMCISMEEYNKHKGYRLTGLAPGNWTFKIRPVSLGGDGIATREKYFFIPLPPGEEKWPIGTIIAIVASFLFVIVAITICYCYFKHRFRKEDMTVISQNANYIPSEPCYTMDDWEVDRSKIRTIREIGQGSFGMVYEGIATGLGDDPNEEIKVAVKTVNDRAGFNDRREFLKEATTMKAFDCYHVVKLLGVVSTGQPALVIMELMALGDLKNYLREHRPDEENPDVTPPCLQDILQMAGEVADGMAYLADKKFVHRDLAARNCMVAEDKTVKIGDFGMTRDVYETDYYRKGGKGMLPVRWMAPESLKDGMFSSMSDVWSYGVVIWEMVTLAAQPYQGLSNDQVIKFITDGSTMDMPENCPVEMSYLMKRCWAKRIKNRPTFKEILAYLLPHLNPRFEKVSYYFSDGGGHASDTGRGLGEEEEEGVDNCSINSLSCEGAAAPRHSLRDGSDYGYGSPTASGDSASVYDEGIDPLACPDNRGRAGYYPHTDHLYVSNDYGASNHPDNDQDLFGVEIDDMDQPFIRNCFQEVPRVMTRQPNGPASTSHNSGLIELQPLLSSVRTGTHPNSSRPNTVQNSSHSFMPELVDHPHLYSSPAHSFHNHQQFSPQVPTPASTIDSSASQHSSPFSLADTDPLKSGPPGQHSVHPHGHGHQKLEGASNPLKHGLSDLLIAGPSVPSPMGDASGVMSPGPVPATAKSSPLPMAGPLTKPTLRLPTLNQPPSGGFKRVPLFKSQTDREELRDNRSSSSVSPQEGHHQPITNNSGLRSANLNLGMVSPHDDHPLETSPILSDSLHPSSLGAIASSSEGSKDSGSHSRVNGLSNGHIPMSGSSSNRTTPC</sequence>
<evidence type="ECO:0000256" key="16">
    <source>
        <dbReference type="ARBA" id="ARBA00023157"/>
    </source>
</evidence>
<dbReference type="Pfam" id="PF01030">
    <property type="entry name" value="Recep_L_domain"/>
    <property type="match status" value="2"/>
</dbReference>
<feature type="chain" id="PRO_5019506573" description="Tyrosine-protein kinase receptor" evidence="25">
    <location>
        <begin position="32"/>
        <end position="1758"/>
    </location>
</feature>
<feature type="binding site" evidence="21">
    <location>
        <position position="1077"/>
    </location>
    <ligand>
        <name>ATP</name>
        <dbReference type="ChEBI" id="CHEBI:30616"/>
    </ligand>
</feature>
<feature type="compositionally biased region" description="Low complexity" evidence="23">
    <location>
        <begin position="792"/>
        <end position="803"/>
    </location>
</feature>
<dbReference type="InterPro" id="IPR000719">
    <property type="entry name" value="Prot_kinase_dom"/>
</dbReference>
<dbReference type="FunFam" id="1.10.510.10:FF:000528">
    <property type="entry name" value="Tyrosine-protein kinase receptor"/>
    <property type="match status" value="1"/>
</dbReference>
<dbReference type="InterPro" id="IPR002011">
    <property type="entry name" value="Tyr_kinase_rcpt_2_CS"/>
</dbReference>
<dbReference type="PROSITE" id="PS50853">
    <property type="entry name" value="FN3"/>
    <property type="match status" value="3"/>
</dbReference>
<dbReference type="GO" id="GO:0042593">
    <property type="term" value="P:glucose homeostasis"/>
    <property type="evidence" value="ECO:0007669"/>
    <property type="project" value="TreeGrafter"/>
</dbReference>
<keyword evidence="9" id="KW-0677">Repeat</keyword>
<dbReference type="InterPro" id="IPR013783">
    <property type="entry name" value="Ig-like_fold"/>
</dbReference>
<feature type="region of interest" description="Disordered" evidence="23">
    <location>
        <begin position="790"/>
        <end position="814"/>
    </location>
</feature>
<evidence type="ECO:0000256" key="10">
    <source>
        <dbReference type="ARBA" id="ARBA00022741"/>
    </source>
</evidence>
<dbReference type="SMART" id="SM00261">
    <property type="entry name" value="FU"/>
    <property type="match status" value="1"/>
</dbReference>
<dbReference type="GO" id="GO:0005524">
    <property type="term" value="F:ATP binding"/>
    <property type="evidence" value="ECO:0007669"/>
    <property type="project" value="UniProtKB-UniRule"/>
</dbReference>
<feature type="region of interest" description="Disordered" evidence="23">
    <location>
        <begin position="1480"/>
        <end position="1758"/>
    </location>
</feature>
<dbReference type="InterPro" id="IPR003961">
    <property type="entry name" value="FN3_dom"/>
</dbReference>
<keyword evidence="18" id="KW-0325">Glycoprotein</keyword>
<evidence type="ECO:0000256" key="12">
    <source>
        <dbReference type="ARBA" id="ARBA00022840"/>
    </source>
</evidence>
<evidence type="ECO:0000259" key="27">
    <source>
        <dbReference type="PROSITE" id="PS50853"/>
    </source>
</evidence>
<dbReference type="Pfam" id="PF00757">
    <property type="entry name" value="Furin-like"/>
    <property type="match status" value="1"/>
</dbReference>
<feature type="compositionally biased region" description="Polar residues" evidence="23">
    <location>
        <begin position="1521"/>
        <end position="1547"/>
    </location>
</feature>
<feature type="domain" description="Fibronectin type-III" evidence="27">
    <location>
        <begin position="496"/>
        <end position="613"/>
    </location>
</feature>
<dbReference type="Pfam" id="PF00041">
    <property type="entry name" value="fn3"/>
    <property type="match status" value="1"/>
</dbReference>
<dbReference type="PANTHER" id="PTHR24416:SF525">
    <property type="entry name" value="INSULIN-LIKE RECEPTOR"/>
    <property type="match status" value="1"/>
</dbReference>
<keyword evidence="8 25" id="KW-0732">Signal</keyword>
<dbReference type="InterPro" id="IPR011009">
    <property type="entry name" value="Kinase-like_dom_sf"/>
</dbReference>
<dbReference type="InterPro" id="IPR020635">
    <property type="entry name" value="Tyr_kinase_cat_dom"/>
</dbReference>
<dbReference type="InterPro" id="IPR006211">
    <property type="entry name" value="Furin-like_Cys-rich_dom"/>
</dbReference>
<evidence type="ECO:0000256" key="2">
    <source>
        <dbReference type="ARBA" id="ARBA00004479"/>
    </source>
</evidence>
<feature type="compositionally biased region" description="Low complexity" evidence="23">
    <location>
        <begin position="1626"/>
        <end position="1637"/>
    </location>
</feature>
<organism evidence="28 29">
    <name type="scientific">Elysia chlorotica</name>
    <name type="common">Eastern emerald elysia</name>
    <name type="synonym">Sea slug</name>
    <dbReference type="NCBI Taxonomy" id="188477"/>
    <lineage>
        <taxon>Eukaryota</taxon>
        <taxon>Metazoa</taxon>
        <taxon>Spiralia</taxon>
        <taxon>Lophotrochozoa</taxon>
        <taxon>Mollusca</taxon>
        <taxon>Gastropoda</taxon>
        <taxon>Heterobranchia</taxon>
        <taxon>Euthyneura</taxon>
        <taxon>Panpulmonata</taxon>
        <taxon>Sacoglossa</taxon>
        <taxon>Placobranchoidea</taxon>
        <taxon>Plakobranchidae</taxon>
        <taxon>Elysia</taxon>
    </lineage>
</organism>
<proteinExistence type="inferred from homology"/>
<dbReference type="GO" id="GO:0051897">
    <property type="term" value="P:positive regulation of phosphatidylinositol 3-kinase/protein kinase B signal transduction"/>
    <property type="evidence" value="ECO:0007669"/>
    <property type="project" value="TreeGrafter"/>
</dbReference>
<dbReference type="GO" id="GO:0005009">
    <property type="term" value="F:insulin receptor activity"/>
    <property type="evidence" value="ECO:0007669"/>
    <property type="project" value="TreeGrafter"/>
</dbReference>
<dbReference type="FunFam" id="3.30.200.20:FF:000026">
    <property type="entry name" value="Tyrosine-protein kinase receptor"/>
    <property type="match status" value="1"/>
</dbReference>
<dbReference type="CDD" id="cd00064">
    <property type="entry name" value="FU"/>
    <property type="match status" value="1"/>
</dbReference>
<dbReference type="PROSITE" id="PS00107">
    <property type="entry name" value="PROTEIN_KINASE_ATP"/>
    <property type="match status" value="1"/>
</dbReference>
<name>A0A433U8X7_ELYCH</name>
<feature type="compositionally biased region" description="Polar residues" evidence="23">
    <location>
        <begin position="1480"/>
        <end position="1500"/>
    </location>
</feature>
<comment type="catalytic activity">
    <reaction evidence="20 22">
        <text>L-tyrosyl-[protein] + ATP = O-phospho-L-tyrosyl-[protein] + ADP + H(+)</text>
        <dbReference type="Rhea" id="RHEA:10596"/>
        <dbReference type="Rhea" id="RHEA-COMP:10136"/>
        <dbReference type="Rhea" id="RHEA-COMP:20101"/>
        <dbReference type="ChEBI" id="CHEBI:15378"/>
        <dbReference type="ChEBI" id="CHEBI:30616"/>
        <dbReference type="ChEBI" id="CHEBI:46858"/>
        <dbReference type="ChEBI" id="CHEBI:61978"/>
        <dbReference type="ChEBI" id="CHEBI:456216"/>
        <dbReference type="EC" id="2.7.10.1"/>
    </reaction>
</comment>
<dbReference type="EC" id="2.7.10.1" evidence="22"/>
<evidence type="ECO:0000256" key="4">
    <source>
        <dbReference type="ARBA" id="ARBA00022679"/>
    </source>
</evidence>
<dbReference type="PROSITE" id="PS00109">
    <property type="entry name" value="PROTEIN_KINASE_TYR"/>
    <property type="match status" value="1"/>
</dbReference>
<keyword evidence="13 24" id="KW-1133">Transmembrane helix</keyword>
<dbReference type="GO" id="GO:0043560">
    <property type="term" value="F:insulin receptor substrate binding"/>
    <property type="evidence" value="ECO:0007669"/>
    <property type="project" value="TreeGrafter"/>
</dbReference>
<gene>
    <name evidence="28" type="ORF">EGW08_002017</name>
</gene>
<evidence type="ECO:0000256" key="9">
    <source>
        <dbReference type="ARBA" id="ARBA00022737"/>
    </source>
</evidence>
<accession>A0A433U8X7</accession>
<feature type="compositionally biased region" description="Basic and acidic residues" evidence="23">
    <location>
        <begin position="1654"/>
        <end position="1664"/>
    </location>
</feature>